<reference evidence="6" key="1">
    <citation type="journal article" date="2014" name="Genome Biol.">
        <title>Genome analysis of a major urban malaria vector mosquito, Anopheles stephensi.</title>
        <authorList>
            <person name="Jiang X."/>
            <person name="Peery A."/>
            <person name="Hall A.B."/>
            <person name="Sharma A."/>
            <person name="Chen X.G."/>
            <person name="Waterhouse R.M."/>
            <person name="Komissarov A."/>
            <person name="Riehle M.M."/>
            <person name="Shouche Y."/>
            <person name="Sharakhova M.V."/>
            <person name="Lawson D."/>
            <person name="Pakpour N."/>
            <person name="Arensburger P."/>
            <person name="Davidson V.L."/>
            <person name="Eiglmeier K."/>
            <person name="Emrich S."/>
            <person name="George P."/>
            <person name="Kennedy R.C."/>
            <person name="Mane S.P."/>
            <person name="Maslen G."/>
            <person name="Oringanje C."/>
            <person name="Qi Y."/>
            <person name="Settlage R."/>
            <person name="Tojo M."/>
            <person name="Tubio J.M."/>
            <person name="Unger M.F."/>
            <person name="Wang B."/>
            <person name="Vernick K.D."/>
            <person name="Ribeiro J.M."/>
            <person name="James A.A."/>
            <person name="Michel K."/>
            <person name="Riehle M.A."/>
            <person name="Luckhart S."/>
            <person name="Sharakhov I.V."/>
            <person name="Tu Z."/>
        </authorList>
    </citation>
    <scope>NUCLEOTIDE SEQUENCE [LARGE SCALE GENOMIC DNA]</scope>
    <source>
        <strain evidence="6">Indian</strain>
    </source>
</reference>
<organism evidence="5 6">
    <name type="scientific">Anopheles stephensi</name>
    <name type="common">Indo-Pakistan malaria mosquito</name>
    <dbReference type="NCBI Taxonomy" id="30069"/>
    <lineage>
        <taxon>Eukaryota</taxon>
        <taxon>Metazoa</taxon>
        <taxon>Ecdysozoa</taxon>
        <taxon>Arthropoda</taxon>
        <taxon>Hexapoda</taxon>
        <taxon>Insecta</taxon>
        <taxon>Pterygota</taxon>
        <taxon>Neoptera</taxon>
        <taxon>Endopterygota</taxon>
        <taxon>Diptera</taxon>
        <taxon>Nematocera</taxon>
        <taxon>Culicoidea</taxon>
        <taxon>Culicidae</taxon>
        <taxon>Anophelinae</taxon>
        <taxon>Anopheles</taxon>
    </lineage>
</organism>
<evidence type="ECO:0000256" key="1">
    <source>
        <dbReference type="ARBA" id="ARBA00004611"/>
    </source>
</evidence>
<keyword evidence="3" id="KW-0969">Cilium</keyword>
<evidence type="ECO:0008006" key="7">
    <source>
        <dbReference type="Google" id="ProtNLM"/>
    </source>
</evidence>
<comment type="subcellular location">
    <subcellularLocation>
        <location evidence="1">Cytoplasm</location>
        <location evidence="1">Cytoskeleton</location>
        <location evidence="1">Flagellum axoneme</location>
    </subcellularLocation>
</comment>
<dbReference type="VEuPathDB" id="VectorBase:ASTEI20_033847"/>
<dbReference type="GO" id="GO:0070286">
    <property type="term" value="P:axonemal dynein complex assembly"/>
    <property type="evidence" value="ECO:0007669"/>
    <property type="project" value="InterPro"/>
</dbReference>
<protein>
    <recommendedName>
        <fullName evidence="7">Dynein regulatory complex protein 1/2 N-terminal domain-containing protein</fullName>
    </recommendedName>
</protein>
<dbReference type="EnsemblMetazoa" id="ASTEI02696-RA">
    <property type="protein sequence ID" value="ASTEI02696-PA"/>
    <property type="gene ID" value="ASTEI02696"/>
</dbReference>
<reference evidence="5" key="2">
    <citation type="submission" date="2020-05" db="UniProtKB">
        <authorList>
            <consortium name="EnsemblMetazoa"/>
        </authorList>
    </citation>
    <scope>IDENTIFICATION</scope>
    <source>
        <strain evidence="5">Indian</strain>
    </source>
</reference>
<dbReference type="GO" id="GO:0005858">
    <property type="term" value="C:axonemal dynein complex"/>
    <property type="evidence" value="ECO:0007669"/>
    <property type="project" value="InterPro"/>
</dbReference>
<dbReference type="InterPro" id="IPR039750">
    <property type="entry name" value="DRC1/DRC2"/>
</dbReference>
<proteinExistence type="predicted"/>
<dbReference type="Proteomes" id="UP000076408">
    <property type="component" value="Unassembled WGS sequence"/>
</dbReference>
<accession>A0A182Y2L0</accession>
<sequence length="455" mass="54385">MDNAEQEIDTKQEELRRKKQEKLLAKKAAAREAQNQLYRDHLKRERDFTDRTEKSFFADWERLCAQVRSDQLAEELRQQQQCFGTVFDRKNETIQRLVGARDEIQAVRTKCFARLGNVIDYYIRECYVGPGLKDYLTATMLERYETESKKLILEFREEVASKESFNSSEMELLDASLAELLAKMKRDELADREWLLEANNQNISAQVEKCEIIRDKKYAEMSALYRRLRATLDDYFQTVLYPERKQSYQRLVYYTELEQQAIEQRRCQVAVLQMKKTQLDHTLTLARIGGRRKLRTRHNYRRLLEMKLQLLKEQQKELDRDHQQCMKWICSFTEHLRKLLAEHLAWGERIAKVGLICTQYETEQDQKYAAKWFGWQEADRLDQREHDDTYDTLLNKINRVEAMNIVLREERTRLRDENKALKTKFKAYCGLHKITDPEKLLLCGHEVMPPSVNRE</sequence>
<dbReference type="PANTHER" id="PTHR21625:SF0">
    <property type="entry name" value="DYNEIN REGULATORY COMPLEX SUBUNIT 2"/>
    <property type="match status" value="1"/>
</dbReference>
<evidence type="ECO:0000313" key="5">
    <source>
        <dbReference type="EnsemblMetazoa" id="ASTEI02696-PA"/>
    </source>
</evidence>
<dbReference type="AlphaFoldDB" id="A0A182Y2L0"/>
<dbReference type="OMA" id="YETEQDQ"/>
<evidence type="ECO:0000256" key="4">
    <source>
        <dbReference type="ARBA" id="ARBA00023273"/>
    </source>
</evidence>
<keyword evidence="4" id="KW-0966">Cell projection</keyword>
<keyword evidence="6" id="KW-1185">Reference proteome</keyword>
<evidence type="ECO:0000313" key="6">
    <source>
        <dbReference type="Proteomes" id="UP000076408"/>
    </source>
</evidence>
<evidence type="ECO:0000256" key="2">
    <source>
        <dbReference type="ARBA" id="ARBA00022846"/>
    </source>
</evidence>
<keyword evidence="2" id="KW-0282">Flagellum</keyword>
<evidence type="ECO:0000256" key="3">
    <source>
        <dbReference type="ARBA" id="ARBA00023069"/>
    </source>
</evidence>
<dbReference type="PANTHER" id="PTHR21625">
    <property type="entry name" value="NYD-SP28 PROTEIN"/>
    <property type="match status" value="1"/>
</dbReference>
<dbReference type="GO" id="GO:0003352">
    <property type="term" value="P:regulation of cilium movement"/>
    <property type="evidence" value="ECO:0007669"/>
    <property type="project" value="TreeGrafter"/>
</dbReference>
<dbReference type="VEuPathDB" id="VectorBase:ASTE007823"/>
<name>A0A182Y2L0_ANOST</name>
<dbReference type="VEuPathDB" id="VectorBase:ASTEI02696"/>
<dbReference type="GO" id="GO:0060285">
    <property type="term" value="P:cilium-dependent cell motility"/>
    <property type="evidence" value="ECO:0007669"/>
    <property type="project" value="TreeGrafter"/>
</dbReference>